<keyword evidence="1" id="KW-0805">Transcription regulation</keyword>
<evidence type="ECO:0000313" key="5">
    <source>
        <dbReference type="EMBL" id="RFF30676.1"/>
    </source>
</evidence>
<dbReference type="GO" id="GO:0003677">
    <property type="term" value="F:DNA binding"/>
    <property type="evidence" value="ECO:0007669"/>
    <property type="project" value="UniProtKB-KW"/>
</dbReference>
<dbReference type="Proteomes" id="UP000260351">
    <property type="component" value="Unassembled WGS sequence"/>
</dbReference>
<evidence type="ECO:0000256" key="3">
    <source>
        <dbReference type="ARBA" id="ARBA00023163"/>
    </source>
</evidence>
<dbReference type="InterPro" id="IPR014710">
    <property type="entry name" value="RmlC-like_jellyroll"/>
</dbReference>
<reference evidence="5 6" key="1">
    <citation type="submission" date="2018-08" db="EMBL/GenBank/DDBJ databases">
        <title>Wenzhouxiangella salilacus sp. nov., a novel bacterium isolated from a saline lake in Xinjiang Province, China.</title>
        <authorList>
            <person name="Han S."/>
        </authorList>
    </citation>
    <scope>NUCLEOTIDE SEQUENCE [LARGE SCALE GENOMIC DNA]</scope>
    <source>
        <strain evidence="5 6">XDB06</strain>
    </source>
</reference>
<keyword evidence="6" id="KW-1185">Reference proteome</keyword>
<dbReference type="Pfam" id="PF13545">
    <property type="entry name" value="HTH_Crp_2"/>
    <property type="match status" value="1"/>
</dbReference>
<dbReference type="InterPro" id="IPR012318">
    <property type="entry name" value="HTH_CRP"/>
</dbReference>
<dbReference type="SUPFAM" id="SSF51206">
    <property type="entry name" value="cAMP-binding domain-like"/>
    <property type="match status" value="1"/>
</dbReference>
<evidence type="ECO:0000256" key="1">
    <source>
        <dbReference type="ARBA" id="ARBA00023015"/>
    </source>
</evidence>
<organism evidence="5 6">
    <name type="scientific">Wenzhouxiangella sediminis</name>
    <dbReference type="NCBI Taxonomy" id="1792836"/>
    <lineage>
        <taxon>Bacteria</taxon>
        <taxon>Pseudomonadati</taxon>
        <taxon>Pseudomonadota</taxon>
        <taxon>Gammaproteobacteria</taxon>
        <taxon>Chromatiales</taxon>
        <taxon>Wenzhouxiangellaceae</taxon>
        <taxon>Wenzhouxiangella</taxon>
    </lineage>
</organism>
<dbReference type="GO" id="GO:0005829">
    <property type="term" value="C:cytosol"/>
    <property type="evidence" value="ECO:0007669"/>
    <property type="project" value="TreeGrafter"/>
</dbReference>
<dbReference type="GO" id="GO:0003700">
    <property type="term" value="F:DNA-binding transcription factor activity"/>
    <property type="evidence" value="ECO:0007669"/>
    <property type="project" value="TreeGrafter"/>
</dbReference>
<name>A0A3E1K9A1_9GAMM</name>
<evidence type="ECO:0000256" key="2">
    <source>
        <dbReference type="ARBA" id="ARBA00023125"/>
    </source>
</evidence>
<feature type="domain" description="HTH crp-type" evidence="4">
    <location>
        <begin position="151"/>
        <end position="217"/>
    </location>
</feature>
<dbReference type="SUPFAM" id="SSF46785">
    <property type="entry name" value="Winged helix' DNA-binding domain"/>
    <property type="match status" value="1"/>
</dbReference>
<dbReference type="PANTHER" id="PTHR24567">
    <property type="entry name" value="CRP FAMILY TRANSCRIPTIONAL REGULATORY PROTEIN"/>
    <property type="match status" value="1"/>
</dbReference>
<evidence type="ECO:0000313" key="6">
    <source>
        <dbReference type="Proteomes" id="UP000260351"/>
    </source>
</evidence>
<comment type="caution">
    <text evidence="5">The sequence shown here is derived from an EMBL/GenBank/DDBJ whole genome shotgun (WGS) entry which is preliminary data.</text>
</comment>
<dbReference type="InterPro" id="IPR050397">
    <property type="entry name" value="Env_Response_Regulators"/>
</dbReference>
<gene>
    <name evidence="5" type="ORF">DZC52_07015</name>
</gene>
<sequence>MPISPVPASTNQLIDRLPAADARSLLAKCRPADLEFGTELNSAGAPISRVHFPTTAVISLTAAIGGHHPLEIGVIGFEGMLGASMALGVDRHPLRAIVQGAGQAHEISAADFRGLLQDSKRLEQTLHGYLFVLAEQLAHSAACNAFHAVEARLARWLLIMDDRTRGEPLVLTHLFLADMLGVRRSAVTIAAGRMQDREMIRYRRGHIRVLSRPGLESIACECYPAALAAYRRQFN</sequence>
<dbReference type="InterPro" id="IPR018490">
    <property type="entry name" value="cNMP-bd_dom_sf"/>
</dbReference>
<keyword evidence="2" id="KW-0238">DNA-binding</keyword>
<protein>
    <submittedName>
        <fullName evidence="5">Crp/Fnr family transcriptional regulator</fullName>
    </submittedName>
</protein>
<accession>A0A3E1K9A1</accession>
<dbReference type="OrthoDB" id="8969464at2"/>
<keyword evidence="3" id="KW-0804">Transcription</keyword>
<dbReference type="PANTHER" id="PTHR24567:SF74">
    <property type="entry name" value="HTH-TYPE TRANSCRIPTIONAL REGULATOR ARCR"/>
    <property type="match status" value="1"/>
</dbReference>
<dbReference type="Gene3D" id="2.60.120.10">
    <property type="entry name" value="Jelly Rolls"/>
    <property type="match status" value="1"/>
</dbReference>
<dbReference type="InterPro" id="IPR036390">
    <property type="entry name" value="WH_DNA-bd_sf"/>
</dbReference>
<dbReference type="EMBL" id="QUZK01000033">
    <property type="protein sequence ID" value="RFF30676.1"/>
    <property type="molecule type" value="Genomic_DNA"/>
</dbReference>
<evidence type="ECO:0000259" key="4">
    <source>
        <dbReference type="Pfam" id="PF13545"/>
    </source>
</evidence>
<dbReference type="AlphaFoldDB" id="A0A3E1K9A1"/>
<proteinExistence type="predicted"/>